<feature type="transmembrane region" description="Helical" evidence="1">
    <location>
        <begin position="84"/>
        <end position="103"/>
    </location>
</feature>
<evidence type="ECO:0000256" key="1">
    <source>
        <dbReference type="SAM" id="Phobius"/>
    </source>
</evidence>
<feature type="transmembrane region" description="Helical" evidence="1">
    <location>
        <begin position="21"/>
        <end position="40"/>
    </location>
</feature>
<organism evidence="2 3">
    <name type="scientific">Microbacterium hominis</name>
    <dbReference type="NCBI Taxonomy" id="162426"/>
    <lineage>
        <taxon>Bacteria</taxon>
        <taxon>Bacillati</taxon>
        <taxon>Actinomycetota</taxon>
        <taxon>Actinomycetes</taxon>
        <taxon>Micrococcales</taxon>
        <taxon>Microbacteriaceae</taxon>
        <taxon>Microbacterium</taxon>
    </lineage>
</organism>
<dbReference type="EMBL" id="CP025299">
    <property type="protein sequence ID" value="AUG29411.1"/>
    <property type="molecule type" value="Genomic_DNA"/>
</dbReference>
<keyword evidence="1" id="KW-0472">Membrane</keyword>
<dbReference type="Proteomes" id="UP000233276">
    <property type="component" value="Chromosome"/>
</dbReference>
<keyword evidence="1" id="KW-0812">Transmembrane</keyword>
<feature type="transmembrane region" description="Helical" evidence="1">
    <location>
        <begin position="52"/>
        <end position="72"/>
    </location>
</feature>
<gene>
    <name evidence="2" type="ORF">CXR34_08025</name>
</gene>
<sequence>MADTSSTKTITGLRVTSTQKLVVELPLAVVGVLLMANRLFRWIDFSPEVTSVLPLIEYCVVLLVGAISLIPVRDQSPGRRKFDEITGVILLFAGLGGVVRFFIS</sequence>
<protein>
    <submittedName>
        <fullName evidence="2">Uncharacterized protein</fullName>
    </submittedName>
</protein>
<name>A0A2K9DBC4_9MICO</name>
<evidence type="ECO:0000313" key="2">
    <source>
        <dbReference type="EMBL" id="AUG29411.1"/>
    </source>
</evidence>
<keyword evidence="1" id="KW-1133">Transmembrane helix</keyword>
<reference evidence="2 3" key="1">
    <citation type="submission" date="2017-12" db="EMBL/GenBank/DDBJ databases">
        <title>Isolation and characterization of estrogens degradatiion strain Microbacterium hominis SJTG1.</title>
        <authorList>
            <person name="Xiong W."/>
            <person name="Yin C."/>
            <person name="Zheng D."/>
            <person name="Liang R."/>
        </authorList>
    </citation>
    <scope>NUCLEOTIDE SEQUENCE [LARGE SCALE GENOMIC DNA]</scope>
    <source>
        <strain evidence="2 3">SJTG1</strain>
    </source>
</reference>
<proteinExistence type="predicted"/>
<evidence type="ECO:0000313" key="3">
    <source>
        <dbReference type="Proteomes" id="UP000233276"/>
    </source>
</evidence>
<accession>A0A2K9DBC4</accession>
<dbReference type="RefSeq" id="WP_016464794.1">
    <property type="nucleotide sequence ID" value="NZ_CP025299.1"/>
</dbReference>
<dbReference type="KEGG" id="mhos:CXR34_08025"/>
<dbReference type="AlphaFoldDB" id="A0A2K9DBC4"/>